<dbReference type="Pfam" id="PF00923">
    <property type="entry name" value="TAL_FSA"/>
    <property type="match status" value="1"/>
</dbReference>
<protein>
    <recommendedName>
        <fullName evidence="5">Transaldolase</fullName>
    </recommendedName>
</protein>
<dbReference type="Gene3D" id="3.20.20.70">
    <property type="entry name" value="Aldolase class I"/>
    <property type="match status" value="1"/>
</dbReference>
<dbReference type="SUPFAM" id="SSF51569">
    <property type="entry name" value="Aldolase"/>
    <property type="match status" value="1"/>
</dbReference>
<organism evidence="4">
    <name type="scientific">marine metagenome</name>
    <dbReference type="NCBI Taxonomy" id="408172"/>
    <lineage>
        <taxon>unclassified sequences</taxon>
        <taxon>metagenomes</taxon>
        <taxon>ecological metagenomes</taxon>
    </lineage>
</organism>
<dbReference type="GO" id="GO:0016832">
    <property type="term" value="F:aldehyde-lyase activity"/>
    <property type="evidence" value="ECO:0007669"/>
    <property type="project" value="InterPro"/>
</dbReference>
<gene>
    <name evidence="4" type="ORF">METZ01_LOCUS153724</name>
</gene>
<evidence type="ECO:0000256" key="1">
    <source>
        <dbReference type="ARBA" id="ARBA00004496"/>
    </source>
</evidence>
<accession>A0A382AH36</accession>
<keyword evidence="3" id="KW-0704">Schiff base</keyword>
<sequence>MKLFLDSADIEEIKNGATLGVISGVTTNPSLAAKAGVGGVEAYKLAVQEIADIVDGPISIEVISDDPDEMILEGRDYATWIANPWVKLPSSAAGFQAMKVLSMEGIQINQTLCFSVNQALLGAQAGATAVSPFVGRLDDIGEDGMALVRDIADVFKIHEIKTKVLAASIRGPKHCVDAARAGAHIATIPINVLKQMVKHPLTDIGIQKFNEDWEKARKG</sequence>
<dbReference type="NCBIfam" id="TIGR00875">
    <property type="entry name" value="fsa_talC_mipB"/>
    <property type="match status" value="1"/>
</dbReference>
<evidence type="ECO:0008006" key="5">
    <source>
        <dbReference type="Google" id="ProtNLM"/>
    </source>
</evidence>
<dbReference type="CDD" id="cd00956">
    <property type="entry name" value="Transaldolase_FSA"/>
    <property type="match status" value="1"/>
</dbReference>
<dbReference type="GO" id="GO:0005975">
    <property type="term" value="P:carbohydrate metabolic process"/>
    <property type="evidence" value="ECO:0007669"/>
    <property type="project" value="InterPro"/>
</dbReference>
<dbReference type="PANTHER" id="PTHR10683:SF36">
    <property type="entry name" value="TRANSALDOLASE"/>
    <property type="match status" value="1"/>
</dbReference>
<comment type="subcellular location">
    <subcellularLocation>
        <location evidence="1">Cytoplasm</location>
    </subcellularLocation>
</comment>
<dbReference type="InterPro" id="IPR013785">
    <property type="entry name" value="Aldolase_TIM"/>
</dbReference>
<dbReference type="InterPro" id="IPR004731">
    <property type="entry name" value="Transaldolase_3B/F6P_aldolase"/>
</dbReference>
<reference evidence="4" key="1">
    <citation type="submission" date="2018-05" db="EMBL/GenBank/DDBJ databases">
        <authorList>
            <person name="Lanie J.A."/>
            <person name="Ng W.-L."/>
            <person name="Kazmierczak K.M."/>
            <person name="Andrzejewski T.M."/>
            <person name="Davidsen T.M."/>
            <person name="Wayne K.J."/>
            <person name="Tettelin H."/>
            <person name="Glass J.I."/>
            <person name="Rusch D."/>
            <person name="Podicherti R."/>
            <person name="Tsui H.-C.T."/>
            <person name="Winkler M.E."/>
        </authorList>
    </citation>
    <scope>NUCLEOTIDE SEQUENCE</scope>
</reference>
<dbReference type="FunFam" id="3.20.20.70:FF:000018">
    <property type="entry name" value="Probable transaldolase"/>
    <property type="match status" value="1"/>
</dbReference>
<dbReference type="InterPro" id="IPR001585">
    <property type="entry name" value="TAL/FSA"/>
</dbReference>
<proteinExistence type="predicted"/>
<evidence type="ECO:0000256" key="3">
    <source>
        <dbReference type="ARBA" id="ARBA00023270"/>
    </source>
</evidence>
<keyword evidence="2" id="KW-0963">Cytoplasm</keyword>
<dbReference type="PANTHER" id="PTHR10683">
    <property type="entry name" value="TRANSALDOLASE"/>
    <property type="match status" value="1"/>
</dbReference>
<dbReference type="EMBL" id="UINC01025385">
    <property type="protein sequence ID" value="SVB00870.1"/>
    <property type="molecule type" value="Genomic_DNA"/>
</dbReference>
<dbReference type="InterPro" id="IPR033919">
    <property type="entry name" value="TSA/FSA_arc/bac"/>
</dbReference>
<evidence type="ECO:0000256" key="2">
    <source>
        <dbReference type="ARBA" id="ARBA00022490"/>
    </source>
</evidence>
<dbReference type="GO" id="GO:0005737">
    <property type="term" value="C:cytoplasm"/>
    <property type="evidence" value="ECO:0007669"/>
    <property type="project" value="UniProtKB-SubCell"/>
</dbReference>
<evidence type="ECO:0000313" key="4">
    <source>
        <dbReference type="EMBL" id="SVB00870.1"/>
    </source>
</evidence>
<name>A0A382AH36_9ZZZZ</name>
<dbReference type="AlphaFoldDB" id="A0A382AH36"/>